<dbReference type="RefSeq" id="WP_009850775.1">
    <property type="nucleotide sequence ID" value="NZ_DS022295.1"/>
</dbReference>
<accession>Q0F1Z4</accession>
<reference evidence="2 3" key="1">
    <citation type="submission" date="2006-09" db="EMBL/GenBank/DDBJ databases">
        <authorList>
            <person name="Emerson D."/>
            <person name="Ferriera S."/>
            <person name="Johnson J."/>
            <person name="Kravitz S."/>
            <person name="Halpern A."/>
            <person name="Remington K."/>
            <person name="Beeson K."/>
            <person name="Tran B."/>
            <person name="Rogers Y.-H."/>
            <person name="Friedman R."/>
            <person name="Venter J.C."/>
        </authorList>
    </citation>
    <scope>NUCLEOTIDE SEQUENCE [LARGE SCALE GENOMIC DNA]</scope>
    <source>
        <strain evidence="2 3">PV-1</strain>
    </source>
</reference>
<keyword evidence="2" id="KW-0808">Transferase</keyword>
<dbReference type="InParanoid" id="Q0F1Z4"/>
<organism evidence="2 3">
    <name type="scientific">Mariprofundus ferrooxydans PV-1</name>
    <dbReference type="NCBI Taxonomy" id="314345"/>
    <lineage>
        <taxon>Bacteria</taxon>
        <taxon>Pseudomonadati</taxon>
        <taxon>Pseudomonadota</taxon>
        <taxon>Candidatius Mariprofundia</taxon>
        <taxon>Mariprofundales</taxon>
        <taxon>Mariprofundaceae</taxon>
        <taxon>Mariprofundus</taxon>
    </lineage>
</organism>
<evidence type="ECO:0000256" key="1">
    <source>
        <dbReference type="SAM" id="Phobius"/>
    </source>
</evidence>
<keyword evidence="1" id="KW-0472">Membrane</keyword>
<dbReference type="HOGENOM" id="CLU_3374541_0_0_0"/>
<keyword evidence="1" id="KW-1133">Transmembrane helix</keyword>
<proteinExistence type="predicted"/>
<keyword evidence="1" id="KW-0812">Transmembrane</keyword>
<comment type="caution">
    <text evidence="2">The sequence shown here is derived from an EMBL/GenBank/DDBJ whole genome shotgun (WGS) entry which is preliminary data.</text>
</comment>
<evidence type="ECO:0000313" key="3">
    <source>
        <dbReference type="Proteomes" id="UP000005297"/>
    </source>
</evidence>
<name>Q0F1Z4_9PROT</name>
<dbReference type="EC" id="2.6.1.11" evidence="2"/>
<feature type="transmembrane region" description="Helical" evidence="1">
    <location>
        <begin position="12"/>
        <end position="30"/>
    </location>
</feature>
<dbReference type="Proteomes" id="UP000005297">
    <property type="component" value="Unassembled WGS sequence"/>
</dbReference>
<dbReference type="STRING" id="314344.AL013_05375"/>
<dbReference type="AlphaFoldDB" id="Q0F1Z4"/>
<keyword evidence="2" id="KW-0032">Aminotransferase</keyword>
<dbReference type="EMBL" id="AATS01000002">
    <property type="protein sequence ID" value="EAU55756.1"/>
    <property type="molecule type" value="Genomic_DNA"/>
</dbReference>
<protein>
    <submittedName>
        <fullName evidence="2">Bifunctional N-succinyldiaminopimelate-aminotransferase/acetylornithine transaminase protein</fullName>
        <ecNumber evidence="2">2.6.1.11</ecNumber>
    </submittedName>
</protein>
<sequence length="34" mass="4085">MFTKRKHSHDKPGRDFLMTIVIIMLMYGLYTLNL</sequence>
<keyword evidence="3" id="KW-1185">Reference proteome</keyword>
<gene>
    <name evidence="2" type="primary">argD</name>
    <name evidence="2" type="ORF">SPV1_02372</name>
</gene>
<dbReference type="GO" id="GO:0003992">
    <property type="term" value="F:N2-acetyl-L-ornithine:2-oxoglutarate 5-aminotransferase activity"/>
    <property type="evidence" value="ECO:0007669"/>
    <property type="project" value="UniProtKB-EC"/>
</dbReference>
<evidence type="ECO:0000313" key="2">
    <source>
        <dbReference type="EMBL" id="EAU55756.1"/>
    </source>
</evidence>